<sequence length="179" mass="20555">MGRLCTWLHKKRSPGLHAVINVSVSKSCELVYHFSIIRNQWCIFVPVSSIFVDFLKRHWLKELLLSMATGSLSCLTPECCRADLFRHSSRIRKDACTVKNTCAFKSHGDMMPCCNGEIVGSMRYDNLPLLVSLKLMMELPLKLNIQPSFSSLRLQKLNLGQHSELWQLQCRTCKAIIWQ</sequence>
<dbReference type="Proteomes" id="UP001652660">
    <property type="component" value="Chromosome 8c"/>
</dbReference>
<reference evidence="2" key="1">
    <citation type="submission" date="2025-08" db="UniProtKB">
        <authorList>
            <consortium name="RefSeq"/>
        </authorList>
    </citation>
    <scope>IDENTIFICATION</scope>
    <source>
        <tissue evidence="2">Leaves</tissue>
    </source>
</reference>
<dbReference type="RefSeq" id="XP_071920233.1">
    <property type="nucleotide sequence ID" value="XM_072064132.1"/>
</dbReference>
<evidence type="ECO:0000313" key="2">
    <source>
        <dbReference type="RefSeq" id="XP_071920233.1"/>
    </source>
</evidence>
<gene>
    <name evidence="2" type="primary">LOC113706300</name>
</gene>
<proteinExistence type="predicted"/>
<dbReference type="GeneID" id="113706300"/>
<name>A0ABM4VL28_COFAR</name>
<protein>
    <submittedName>
        <fullName evidence="2">Uncharacterized protein isoform X1</fullName>
    </submittedName>
</protein>
<keyword evidence="1" id="KW-1185">Reference proteome</keyword>
<evidence type="ECO:0000313" key="1">
    <source>
        <dbReference type="Proteomes" id="UP001652660"/>
    </source>
</evidence>
<accession>A0ABM4VL28</accession>
<organism evidence="1 2">
    <name type="scientific">Coffea arabica</name>
    <name type="common">Arabian coffee</name>
    <dbReference type="NCBI Taxonomy" id="13443"/>
    <lineage>
        <taxon>Eukaryota</taxon>
        <taxon>Viridiplantae</taxon>
        <taxon>Streptophyta</taxon>
        <taxon>Embryophyta</taxon>
        <taxon>Tracheophyta</taxon>
        <taxon>Spermatophyta</taxon>
        <taxon>Magnoliopsida</taxon>
        <taxon>eudicotyledons</taxon>
        <taxon>Gunneridae</taxon>
        <taxon>Pentapetalae</taxon>
        <taxon>asterids</taxon>
        <taxon>lamiids</taxon>
        <taxon>Gentianales</taxon>
        <taxon>Rubiaceae</taxon>
        <taxon>Ixoroideae</taxon>
        <taxon>Gardenieae complex</taxon>
        <taxon>Bertiereae - Coffeeae clade</taxon>
        <taxon>Coffeeae</taxon>
        <taxon>Coffea</taxon>
    </lineage>
</organism>